<feature type="domain" description="HTH cro/C1-type" evidence="2">
    <location>
        <begin position="106"/>
        <end position="161"/>
    </location>
</feature>
<name>A0ABV8J6N6_9ACTN</name>
<dbReference type="Proteomes" id="UP001595867">
    <property type="component" value="Unassembled WGS sequence"/>
</dbReference>
<comment type="caution">
    <text evidence="3">The sequence shown here is derived from an EMBL/GenBank/DDBJ whole genome shotgun (WGS) entry which is preliminary data.</text>
</comment>
<keyword evidence="4" id="KW-1185">Reference proteome</keyword>
<dbReference type="PROSITE" id="PS50943">
    <property type="entry name" value="HTH_CROC1"/>
    <property type="match status" value="1"/>
</dbReference>
<proteinExistence type="predicted"/>
<gene>
    <name evidence="3" type="ORF">ACFO0C_43320</name>
</gene>
<reference evidence="4" key="1">
    <citation type="journal article" date="2019" name="Int. J. Syst. Evol. Microbiol.">
        <title>The Global Catalogue of Microorganisms (GCM) 10K type strain sequencing project: providing services to taxonomists for standard genome sequencing and annotation.</title>
        <authorList>
            <consortium name="The Broad Institute Genomics Platform"/>
            <consortium name="The Broad Institute Genome Sequencing Center for Infectious Disease"/>
            <person name="Wu L."/>
            <person name="Ma J."/>
        </authorList>
    </citation>
    <scope>NUCLEOTIDE SEQUENCE [LARGE SCALE GENOMIC DNA]</scope>
    <source>
        <strain evidence="4">TBRC 5832</strain>
    </source>
</reference>
<dbReference type="InterPro" id="IPR010982">
    <property type="entry name" value="Lambda_DNA-bd_dom_sf"/>
</dbReference>
<feature type="region of interest" description="Disordered" evidence="1">
    <location>
        <begin position="1"/>
        <end position="25"/>
    </location>
</feature>
<accession>A0ABV8J6N6</accession>
<evidence type="ECO:0000313" key="3">
    <source>
        <dbReference type="EMBL" id="MFC4071811.1"/>
    </source>
</evidence>
<dbReference type="SMART" id="SM00530">
    <property type="entry name" value="HTH_XRE"/>
    <property type="match status" value="1"/>
</dbReference>
<dbReference type="EMBL" id="JBHSBL010000029">
    <property type="protein sequence ID" value="MFC4071811.1"/>
    <property type="molecule type" value="Genomic_DNA"/>
</dbReference>
<evidence type="ECO:0000313" key="4">
    <source>
        <dbReference type="Proteomes" id="UP001595867"/>
    </source>
</evidence>
<protein>
    <submittedName>
        <fullName evidence="3">Helix-turn-helix domain-containing protein</fullName>
    </submittedName>
</protein>
<evidence type="ECO:0000259" key="2">
    <source>
        <dbReference type="PROSITE" id="PS50943"/>
    </source>
</evidence>
<organism evidence="3 4">
    <name type="scientific">Actinoplanes subglobosus</name>
    <dbReference type="NCBI Taxonomy" id="1547892"/>
    <lineage>
        <taxon>Bacteria</taxon>
        <taxon>Bacillati</taxon>
        <taxon>Actinomycetota</taxon>
        <taxon>Actinomycetes</taxon>
        <taxon>Micromonosporales</taxon>
        <taxon>Micromonosporaceae</taxon>
        <taxon>Actinoplanes</taxon>
    </lineage>
</organism>
<dbReference type="Gene3D" id="1.10.260.40">
    <property type="entry name" value="lambda repressor-like DNA-binding domains"/>
    <property type="match status" value="1"/>
</dbReference>
<dbReference type="Pfam" id="PF01381">
    <property type="entry name" value="HTH_3"/>
    <property type="match status" value="1"/>
</dbReference>
<feature type="region of interest" description="Disordered" evidence="1">
    <location>
        <begin position="76"/>
        <end position="104"/>
    </location>
</feature>
<sequence>MAPVGGASGRTEPDDVTAPATPSVGGVADRSALLAEAAAWWDLRDEMTLHVLGLHRDADDLPGSVRDFTQAVLHQLTDRGTDPASRSGEATTTPSPRDEPPAGDRVAHWRRLRGLTQHDLARRLDTTSRWVAAVERGIEPIATIDSARRIAAALRIDLPLLTGRDPRPRLLPAGDPVGENLERVRAFLEQSGGMVAARDTATPSLAAITLMLRDAWQTFHQAEYGHLLRALPRLLHDAALSDRTRAGGRDGPEAARLLSQAYQVTAAVLHRLGENHLSWLTADRAIESAGRGQDPALTAAAARFSATAMLAMGRAVPALNLTRTAMLSLLTAGDANPAVLVVRGSLMLHGAAAAARQGDTDTTRGLLATADVLAVRLGSDTDRYWAGFGPTAVELSRASTAVDLGDGTFAVAVGESLSPARLSRLSRDQHAGHCLTLARAHLQAGSADRAVQALEAGTRLAPAVARRPLFQEIELQVRTGRRS</sequence>
<dbReference type="CDD" id="cd00093">
    <property type="entry name" value="HTH_XRE"/>
    <property type="match status" value="1"/>
</dbReference>
<evidence type="ECO:0000256" key="1">
    <source>
        <dbReference type="SAM" id="MobiDB-lite"/>
    </source>
</evidence>
<dbReference type="RefSeq" id="WP_378072689.1">
    <property type="nucleotide sequence ID" value="NZ_JBHSBL010000029.1"/>
</dbReference>
<dbReference type="SUPFAM" id="SSF47413">
    <property type="entry name" value="lambda repressor-like DNA-binding domains"/>
    <property type="match status" value="1"/>
</dbReference>
<dbReference type="InterPro" id="IPR001387">
    <property type="entry name" value="Cro/C1-type_HTH"/>
</dbReference>